<dbReference type="InterPro" id="IPR003439">
    <property type="entry name" value="ABC_transporter-like_ATP-bd"/>
</dbReference>
<evidence type="ECO:0000256" key="2">
    <source>
        <dbReference type="ARBA" id="ARBA00022741"/>
    </source>
</evidence>
<dbReference type="PROSITE" id="PS50893">
    <property type="entry name" value="ABC_TRANSPORTER_2"/>
    <property type="match status" value="1"/>
</dbReference>
<dbReference type="PANTHER" id="PTHR42939">
    <property type="entry name" value="ABC TRANSPORTER ATP-BINDING PROTEIN ALBC-RELATED"/>
    <property type="match status" value="1"/>
</dbReference>
<evidence type="ECO:0000313" key="6">
    <source>
        <dbReference type="Proteomes" id="UP000261032"/>
    </source>
</evidence>
<keyword evidence="2" id="KW-0547">Nucleotide-binding</keyword>
<sequence>MGKEYLLQVQNVTKRYRDKLALNDFSIDIRSGEIVALIGENGAGKTTLLNIICGYIKPSVGLVQYKGENIFEKPLTIQEFGILIEPQFLDYISAEENLRLLSQLANRKQDIRIKELLEKTELYSSRKKKVKEFSFGMKQRLGLCQCLLTEVGFLILDEPFVGLDPIGKEIFKQTILDIAHKQNVPVLFSSHDLDDVDEICDRVVMISKGNKQLDQPLEHKQTYTVKTECSISGDIRRSLLEKCSDLQFFEDKIIFQDENLIIDIQKILLQEGHYICGFSVQKNNLKSLFGMEG</sequence>
<keyword evidence="1" id="KW-0813">Transport</keyword>
<name>A0A3E3E5I3_9FIRM</name>
<evidence type="ECO:0000313" key="5">
    <source>
        <dbReference type="EMBL" id="RGD76934.1"/>
    </source>
</evidence>
<dbReference type="GO" id="GO:0016887">
    <property type="term" value="F:ATP hydrolysis activity"/>
    <property type="evidence" value="ECO:0007669"/>
    <property type="project" value="InterPro"/>
</dbReference>
<dbReference type="Proteomes" id="UP000261032">
    <property type="component" value="Unassembled WGS sequence"/>
</dbReference>
<dbReference type="SUPFAM" id="SSF52540">
    <property type="entry name" value="P-loop containing nucleoside triphosphate hydrolases"/>
    <property type="match status" value="1"/>
</dbReference>
<evidence type="ECO:0000256" key="1">
    <source>
        <dbReference type="ARBA" id="ARBA00022448"/>
    </source>
</evidence>
<dbReference type="InterPro" id="IPR027417">
    <property type="entry name" value="P-loop_NTPase"/>
</dbReference>
<dbReference type="PANTHER" id="PTHR42939:SF1">
    <property type="entry name" value="ABC TRANSPORTER ATP-BINDING PROTEIN ALBC-RELATED"/>
    <property type="match status" value="1"/>
</dbReference>
<dbReference type="PROSITE" id="PS00211">
    <property type="entry name" value="ABC_TRANSPORTER_1"/>
    <property type="match status" value="1"/>
</dbReference>
<comment type="caution">
    <text evidence="5">The sequence shown here is derived from an EMBL/GenBank/DDBJ whole genome shotgun (WGS) entry which is preliminary data.</text>
</comment>
<dbReference type="InterPro" id="IPR017871">
    <property type="entry name" value="ABC_transporter-like_CS"/>
</dbReference>
<dbReference type="InterPro" id="IPR003593">
    <property type="entry name" value="AAA+_ATPase"/>
</dbReference>
<proteinExistence type="predicted"/>
<accession>A0A3E3E5I3</accession>
<dbReference type="InterPro" id="IPR051782">
    <property type="entry name" value="ABC_Transporter_VariousFunc"/>
</dbReference>
<dbReference type="SMART" id="SM00382">
    <property type="entry name" value="AAA"/>
    <property type="match status" value="1"/>
</dbReference>
<organism evidence="5 6">
    <name type="scientific">Thomasclavelia ramosa</name>
    <dbReference type="NCBI Taxonomy" id="1547"/>
    <lineage>
        <taxon>Bacteria</taxon>
        <taxon>Bacillati</taxon>
        <taxon>Bacillota</taxon>
        <taxon>Erysipelotrichia</taxon>
        <taxon>Erysipelotrichales</taxon>
        <taxon>Coprobacillaceae</taxon>
        <taxon>Thomasclavelia</taxon>
    </lineage>
</organism>
<dbReference type="AlphaFoldDB" id="A0A3E3E5I3"/>
<dbReference type="RefSeq" id="WP_117582649.1">
    <property type="nucleotide sequence ID" value="NZ_QUSL01000062.1"/>
</dbReference>
<keyword evidence="3 5" id="KW-0067">ATP-binding</keyword>
<dbReference type="Pfam" id="PF00005">
    <property type="entry name" value="ABC_tran"/>
    <property type="match status" value="1"/>
</dbReference>
<feature type="domain" description="ABC transporter" evidence="4">
    <location>
        <begin position="7"/>
        <end position="233"/>
    </location>
</feature>
<dbReference type="GO" id="GO:0005524">
    <property type="term" value="F:ATP binding"/>
    <property type="evidence" value="ECO:0007669"/>
    <property type="project" value="UniProtKB-KW"/>
</dbReference>
<protein>
    <submittedName>
        <fullName evidence="5">ABC transporter ATP-binding protein</fullName>
    </submittedName>
</protein>
<evidence type="ECO:0000256" key="3">
    <source>
        <dbReference type="ARBA" id="ARBA00022840"/>
    </source>
</evidence>
<evidence type="ECO:0000259" key="4">
    <source>
        <dbReference type="PROSITE" id="PS50893"/>
    </source>
</evidence>
<reference evidence="5 6" key="1">
    <citation type="submission" date="2018-08" db="EMBL/GenBank/DDBJ databases">
        <title>A genome reference for cultivated species of the human gut microbiota.</title>
        <authorList>
            <person name="Zou Y."/>
            <person name="Xue W."/>
            <person name="Luo G."/>
        </authorList>
    </citation>
    <scope>NUCLEOTIDE SEQUENCE [LARGE SCALE GENOMIC DNA]</scope>
    <source>
        <strain evidence="5 6">OM06-4</strain>
    </source>
</reference>
<gene>
    <name evidence="5" type="ORF">DXB93_18305</name>
</gene>
<dbReference type="Gene3D" id="3.40.50.300">
    <property type="entry name" value="P-loop containing nucleotide triphosphate hydrolases"/>
    <property type="match status" value="1"/>
</dbReference>
<dbReference type="EMBL" id="QUSL01000062">
    <property type="protein sequence ID" value="RGD76934.1"/>
    <property type="molecule type" value="Genomic_DNA"/>
</dbReference>